<reference evidence="4 5" key="1">
    <citation type="journal article" date="2008" name="Nature">
        <title>The genome of the choanoflagellate Monosiga brevicollis and the origin of metazoans.</title>
        <authorList>
            <consortium name="JGI Sequencing"/>
            <person name="King N."/>
            <person name="Westbrook M.J."/>
            <person name="Young S.L."/>
            <person name="Kuo A."/>
            <person name="Abedin M."/>
            <person name="Chapman J."/>
            <person name="Fairclough S."/>
            <person name="Hellsten U."/>
            <person name="Isogai Y."/>
            <person name="Letunic I."/>
            <person name="Marr M."/>
            <person name="Pincus D."/>
            <person name="Putnam N."/>
            <person name="Rokas A."/>
            <person name="Wright K.J."/>
            <person name="Zuzow R."/>
            <person name="Dirks W."/>
            <person name="Good M."/>
            <person name="Goodstein D."/>
            <person name="Lemons D."/>
            <person name="Li W."/>
            <person name="Lyons J.B."/>
            <person name="Morris A."/>
            <person name="Nichols S."/>
            <person name="Richter D.J."/>
            <person name="Salamov A."/>
            <person name="Bork P."/>
            <person name="Lim W.A."/>
            <person name="Manning G."/>
            <person name="Miller W.T."/>
            <person name="McGinnis W."/>
            <person name="Shapiro H."/>
            <person name="Tjian R."/>
            <person name="Grigoriev I.V."/>
            <person name="Rokhsar D."/>
        </authorList>
    </citation>
    <scope>NUCLEOTIDE SEQUENCE [LARGE SCALE GENOMIC DNA]</scope>
    <source>
        <strain evidence="5">MX1 / ATCC 50154</strain>
    </source>
</reference>
<dbReference type="KEGG" id="mbr:MONBRDRAFT_2715"/>
<keyword evidence="1" id="KW-0677">Repeat</keyword>
<dbReference type="OMA" id="DIANHMG"/>
<protein>
    <submittedName>
        <fullName evidence="4">Uncharacterized protein</fullName>
    </submittedName>
</protein>
<dbReference type="PANTHER" id="PTHR24126:SF14">
    <property type="entry name" value="ANK_REP_REGION DOMAIN-CONTAINING PROTEIN"/>
    <property type="match status" value="1"/>
</dbReference>
<dbReference type="Pfam" id="PF12796">
    <property type="entry name" value="Ank_2"/>
    <property type="match status" value="2"/>
</dbReference>
<name>A9UVG7_MONBE</name>
<dbReference type="RefSeq" id="XP_001744448.1">
    <property type="nucleotide sequence ID" value="XM_001744396.1"/>
</dbReference>
<dbReference type="PANTHER" id="PTHR24126">
    <property type="entry name" value="ANKYRIN REPEAT, PH AND SEC7 DOMAIN CONTAINING PROTEIN SECG-RELATED"/>
    <property type="match status" value="1"/>
</dbReference>
<organism evidence="4 5">
    <name type="scientific">Monosiga brevicollis</name>
    <name type="common">Choanoflagellate</name>
    <dbReference type="NCBI Taxonomy" id="81824"/>
    <lineage>
        <taxon>Eukaryota</taxon>
        <taxon>Choanoflagellata</taxon>
        <taxon>Craspedida</taxon>
        <taxon>Salpingoecidae</taxon>
        <taxon>Monosiga</taxon>
    </lineage>
</organism>
<evidence type="ECO:0000256" key="2">
    <source>
        <dbReference type="ARBA" id="ARBA00023043"/>
    </source>
</evidence>
<feature type="repeat" description="ANK" evidence="3">
    <location>
        <begin position="76"/>
        <end position="108"/>
    </location>
</feature>
<gene>
    <name evidence="4" type="ORF">MONBRDRAFT_2715</name>
</gene>
<evidence type="ECO:0000256" key="1">
    <source>
        <dbReference type="ARBA" id="ARBA00022737"/>
    </source>
</evidence>
<dbReference type="STRING" id="81824.A9UVG7"/>
<keyword evidence="5" id="KW-1185">Reference proteome</keyword>
<feature type="repeat" description="ANK" evidence="3">
    <location>
        <begin position="34"/>
        <end position="67"/>
    </location>
</feature>
<dbReference type="eggNOG" id="KOG4177">
    <property type="taxonomic scope" value="Eukaryota"/>
</dbReference>
<dbReference type="Proteomes" id="UP000001357">
    <property type="component" value="Unassembled WGS sequence"/>
</dbReference>
<dbReference type="EMBL" id="CH991547">
    <property type="protein sequence ID" value="EDQ90397.1"/>
    <property type="molecule type" value="Genomic_DNA"/>
</dbReference>
<dbReference type="AlphaFoldDB" id="A9UVG7"/>
<feature type="non-terminal residue" evidence="4">
    <location>
        <position position="127"/>
    </location>
</feature>
<dbReference type="InterPro" id="IPR036770">
    <property type="entry name" value="Ankyrin_rpt-contain_sf"/>
</dbReference>
<dbReference type="InParanoid" id="A9UVG7"/>
<evidence type="ECO:0000313" key="5">
    <source>
        <dbReference type="Proteomes" id="UP000001357"/>
    </source>
</evidence>
<dbReference type="Gene3D" id="1.25.40.20">
    <property type="entry name" value="Ankyrin repeat-containing domain"/>
    <property type="match status" value="1"/>
</dbReference>
<evidence type="ECO:0000313" key="4">
    <source>
        <dbReference type="EMBL" id="EDQ90397.1"/>
    </source>
</evidence>
<dbReference type="PROSITE" id="PS50088">
    <property type="entry name" value="ANK_REPEAT"/>
    <property type="match status" value="2"/>
</dbReference>
<sequence length="127" mass="13365">SGDTLLHLAARTPAVSLLKKLLDRPRAALLCNDDGQTALHVAARAGAGTSVIELLVAAANEVSGARGNGVNISDRWGRTPLHWAVQNGHLISVQALLQHGAQARAEDAQGETPLAIAERRAQCRAQR</sequence>
<dbReference type="InterPro" id="IPR002110">
    <property type="entry name" value="Ankyrin_rpt"/>
</dbReference>
<feature type="non-terminal residue" evidence="4">
    <location>
        <position position="1"/>
    </location>
</feature>
<accession>A9UVG7</accession>
<dbReference type="SMART" id="SM00248">
    <property type="entry name" value="ANK"/>
    <property type="match status" value="3"/>
</dbReference>
<dbReference type="GeneID" id="5890051"/>
<keyword evidence="2 3" id="KW-0040">ANK repeat</keyword>
<dbReference type="PROSITE" id="PS50297">
    <property type="entry name" value="ANK_REP_REGION"/>
    <property type="match status" value="2"/>
</dbReference>
<dbReference type="SUPFAM" id="SSF48403">
    <property type="entry name" value="Ankyrin repeat"/>
    <property type="match status" value="1"/>
</dbReference>
<evidence type="ECO:0000256" key="3">
    <source>
        <dbReference type="PROSITE-ProRule" id="PRU00023"/>
    </source>
</evidence>
<proteinExistence type="predicted"/>